<dbReference type="Proteomes" id="UP000289323">
    <property type="component" value="Unassembled WGS sequence"/>
</dbReference>
<dbReference type="InterPro" id="IPR001279">
    <property type="entry name" value="Metallo-B-lactamas"/>
</dbReference>
<dbReference type="InterPro" id="IPR036866">
    <property type="entry name" value="RibonucZ/Hydroxyglut_hydro"/>
</dbReference>
<dbReference type="GO" id="GO:0016787">
    <property type="term" value="F:hydrolase activity"/>
    <property type="evidence" value="ECO:0007669"/>
    <property type="project" value="UniProtKB-KW"/>
</dbReference>
<proteinExistence type="inferred from homology"/>
<keyword evidence="3" id="KW-0378">Hydrolase</keyword>
<evidence type="ECO:0000313" key="7">
    <source>
        <dbReference type="Proteomes" id="UP000289323"/>
    </source>
</evidence>
<gene>
    <name evidence="6" type="ORF">TT172_LOCUS5935</name>
</gene>
<dbReference type="PANTHER" id="PTHR42978">
    <property type="entry name" value="QUORUM-QUENCHING LACTONASE YTNP-RELATED-RELATED"/>
    <property type="match status" value="1"/>
</dbReference>
<protein>
    <submittedName>
        <fullName evidence="6">1987405e-dd0f-4847-89bd-f7a44f2ec305</fullName>
    </submittedName>
</protein>
<dbReference type="AlphaFoldDB" id="A0A3S4AQI3"/>
<dbReference type="InterPro" id="IPR051013">
    <property type="entry name" value="MBL_superfamily_lactonases"/>
</dbReference>
<evidence type="ECO:0000256" key="4">
    <source>
        <dbReference type="ARBA" id="ARBA00022833"/>
    </source>
</evidence>
<sequence length="419" mass="45716">MPASSSPHISAPDLGIPPSASTVDLSIINTTGTIRGVSADLFLSPPVKGYDWLAVPVVSFLIQHPRLNRSLLFDLGIRKDWENLSPPLLTRIKSLGWTLSVDRDVHEILQEAGVDPGNIEAIVWSHHHFDHTGDPSRFPPSTALIVGPGFQSMLPGYPTDPTSTILESSLANRRLIELDFESGRAGTDTYTPLNIGGFRALDYFGDGSFYLLHTPGHTAGHISGLARVTSDPASFVLLAGDAIHHPGEIRPSRYLPFPADIIPDPFAPDPRPLASHYGCAAAVFDSLFAARGRSAGDPIFDPARAKHGEEAFHDDVDELRRTAAKLQAMDAHDNVLVAAAHDEALLDHMDFFPDGKLNGFVHHAWVRRVRWRFLKDFAAAVGKQDHEMLEATADLIIGTRKHTGNEGAFVFVDLEPELE</sequence>
<name>A0A3S4AQI3_9PEZI</name>
<dbReference type="PANTHER" id="PTHR42978:SF5">
    <property type="entry name" value="METALLO-BETA-LACTAMASE DOMAIN-CONTAINING PROTEIN"/>
    <property type="match status" value="1"/>
</dbReference>
<accession>A0A3S4AQI3</accession>
<keyword evidence="4" id="KW-0862">Zinc</keyword>
<dbReference type="CDD" id="cd07730">
    <property type="entry name" value="metallo-hydrolase-like_MBL-fold"/>
    <property type="match status" value="1"/>
</dbReference>
<evidence type="ECO:0000256" key="3">
    <source>
        <dbReference type="ARBA" id="ARBA00022801"/>
    </source>
</evidence>
<reference evidence="6 7" key="1">
    <citation type="submission" date="2018-04" db="EMBL/GenBank/DDBJ databases">
        <authorList>
            <person name="Huttner S."/>
            <person name="Dainat J."/>
        </authorList>
    </citation>
    <scope>NUCLEOTIDE SEQUENCE [LARGE SCALE GENOMIC DNA]</scope>
</reference>
<dbReference type="GO" id="GO:0046872">
    <property type="term" value="F:metal ion binding"/>
    <property type="evidence" value="ECO:0007669"/>
    <property type="project" value="UniProtKB-KW"/>
</dbReference>
<feature type="domain" description="Metallo-beta-lactamase" evidence="5">
    <location>
        <begin position="56"/>
        <end position="291"/>
    </location>
</feature>
<evidence type="ECO:0000256" key="2">
    <source>
        <dbReference type="ARBA" id="ARBA00022723"/>
    </source>
</evidence>
<dbReference type="EMBL" id="OUUZ01000010">
    <property type="protein sequence ID" value="SPQ23516.1"/>
    <property type="molecule type" value="Genomic_DNA"/>
</dbReference>
<evidence type="ECO:0000259" key="5">
    <source>
        <dbReference type="SMART" id="SM00849"/>
    </source>
</evidence>
<dbReference type="SUPFAM" id="SSF56281">
    <property type="entry name" value="Metallo-hydrolase/oxidoreductase"/>
    <property type="match status" value="1"/>
</dbReference>
<keyword evidence="2" id="KW-0479">Metal-binding</keyword>
<organism evidence="6 7">
    <name type="scientific">Thermothielavioides terrestris</name>
    <dbReference type="NCBI Taxonomy" id="2587410"/>
    <lineage>
        <taxon>Eukaryota</taxon>
        <taxon>Fungi</taxon>
        <taxon>Dikarya</taxon>
        <taxon>Ascomycota</taxon>
        <taxon>Pezizomycotina</taxon>
        <taxon>Sordariomycetes</taxon>
        <taxon>Sordariomycetidae</taxon>
        <taxon>Sordariales</taxon>
        <taxon>Chaetomiaceae</taxon>
        <taxon>Thermothielavioides</taxon>
    </lineage>
</organism>
<evidence type="ECO:0000256" key="1">
    <source>
        <dbReference type="ARBA" id="ARBA00007749"/>
    </source>
</evidence>
<dbReference type="Gene3D" id="3.60.15.10">
    <property type="entry name" value="Ribonuclease Z/Hydroxyacylglutathione hydrolase-like"/>
    <property type="match status" value="1"/>
</dbReference>
<evidence type="ECO:0000313" key="6">
    <source>
        <dbReference type="EMBL" id="SPQ23516.1"/>
    </source>
</evidence>
<dbReference type="Pfam" id="PF00753">
    <property type="entry name" value="Lactamase_B"/>
    <property type="match status" value="1"/>
</dbReference>
<dbReference type="SMART" id="SM00849">
    <property type="entry name" value="Lactamase_B"/>
    <property type="match status" value="1"/>
</dbReference>
<comment type="similarity">
    <text evidence="1">Belongs to the metallo-beta-lactamase superfamily.</text>
</comment>